<evidence type="ECO:0000313" key="1">
    <source>
        <dbReference type="EMBL" id="MCP2353359.1"/>
    </source>
</evidence>
<comment type="caution">
    <text evidence="1">The sequence shown here is derived from an EMBL/GenBank/DDBJ whole genome shotgun (WGS) entry which is preliminary data.</text>
</comment>
<accession>A0A9X2G9N0</accession>
<dbReference type="AlphaFoldDB" id="A0A9X2G9N0"/>
<name>A0A9X2G9N0_9ACTN</name>
<reference evidence="1" key="1">
    <citation type="submission" date="2022-06" db="EMBL/GenBank/DDBJ databases">
        <title>Sequencing the genomes of 1000 actinobacteria strains.</title>
        <authorList>
            <person name="Klenk H.-P."/>
        </authorList>
    </citation>
    <scope>NUCLEOTIDE SEQUENCE</scope>
    <source>
        <strain evidence="1">DSM 46694</strain>
    </source>
</reference>
<sequence length="69" mass="7430">MRIAAAAITLLFTLGVFDQLKTPALPMPAQAAASVEEIADRLHHYLNDDVTYAPYVTLPGTPLLLAAEH</sequence>
<evidence type="ECO:0000313" key="2">
    <source>
        <dbReference type="Proteomes" id="UP001139648"/>
    </source>
</evidence>
<dbReference type="Proteomes" id="UP001139648">
    <property type="component" value="Unassembled WGS sequence"/>
</dbReference>
<proteinExistence type="predicted"/>
<protein>
    <submittedName>
        <fullName evidence="1">Uncharacterized protein</fullName>
    </submittedName>
</protein>
<keyword evidence="2" id="KW-1185">Reference proteome</keyword>
<dbReference type="RefSeq" id="WP_253739857.1">
    <property type="nucleotide sequence ID" value="NZ_BAABKA010000009.1"/>
</dbReference>
<gene>
    <name evidence="1" type="ORF">HD597_000379</name>
</gene>
<organism evidence="1 2">
    <name type="scientific">Nonomuraea thailandensis</name>
    <dbReference type="NCBI Taxonomy" id="1188745"/>
    <lineage>
        <taxon>Bacteria</taxon>
        <taxon>Bacillati</taxon>
        <taxon>Actinomycetota</taxon>
        <taxon>Actinomycetes</taxon>
        <taxon>Streptosporangiales</taxon>
        <taxon>Streptosporangiaceae</taxon>
        <taxon>Nonomuraea</taxon>
    </lineage>
</organism>
<dbReference type="EMBL" id="JAMZEB010000001">
    <property type="protein sequence ID" value="MCP2353359.1"/>
    <property type="molecule type" value="Genomic_DNA"/>
</dbReference>